<name>A0A0V8DEQ2_LACLL</name>
<evidence type="ECO:0000313" key="2">
    <source>
        <dbReference type="Proteomes" id="UP000054230"/>
    </source>
</evidence>
<dbReference type="PATRIC" id="fig|1360.106.peg.2124"/>
<sequence>MREDLKLIGWGAFNSLEGANKFVVALVRKNIVYNSNHVKHIAENVLGLSYYEGSPQSQFLKKSQEKAFKLTDDNYLYNWSVKQTYITLENMITTTSF</sequence>
<dbReference type="AlphaFoldDB" id="A0A0V8DEQ2"/>
<dbReference type="Proteomes" id="UP000054230">
    <property type="component" value="Unassembled WGS sequence"/>
</dbReference>
<accession>A0A0V8DEQ2</accession>
<dbReference type="InterPro" id="IPR000415">
    <property type="entry name" value="Nitroreductase-like"/>
</dbReference>
<evidence type="ECO:0000313" key="1">
    <source>
        <dbReference type="EMBL" id="KSU11903.1"/>
    </source>
</evidence>
<dbReference type="EMBL" id="LKLP01000045">
    <property type="protein sequence ID" value="KSU11903.1"/>
    <property type="molecule type" value="Genomic_DNA"/>
</dbReference>
<gene>
    <name evidence="1" type="ORF">LMG8520_0736</name>
</gene>
<comment type="caution">
    <text evidence="1">The sequence shown here is derived from an EMBL/GenBank/DDBJ whole genome shotgun (WGS) entry which is preliminary data.</text>
</comment>
<proteinExistence type="predicted"/>
<organism evidence="1 2">
    <name type="scientific">Lactococcus lactis subsp. lactis</name>
    <name type="common">Streptococcus lactis</name>
    <dbReference type="NCBI Taxonomy" id="1360"/>
    <lineage>
        <taxon>Bacteria</taxon>
        <taxon>Bacillati</taxon>
        <taxon>Bacillota</taxon>
        <taxon>Bacilli</taxon>
        <taxon>Lactobacillales</taxon>
        <taxon>Streptococcaceae</taxon>
        <taxon>Lactococcus</taxon>
    </lineage>
</organism>
<dbReference type="Gene3D" id="3.40.109.10">
    <property type="entry name" value="NADH Oxidase"/>
    <property type="match status" value="1"/>
</dbReference>
<dbReference type="GO" id="GO:0016491">
    <property type="term" value="F:oxidoreductase activity"/>
    <property type="evidence" value="ECO:0007669"/>
    <property type="project" value="InterPro"/>
</dbReference>
<protein>
    <submittedName>
        <fullName evidence="1">Uncharacterized protein</fullName>
    </submittedName>
</protein>
<reference evidence="2" key="1">
    <citation type="submission" date="2015-10" db="EMBL/GenBank/DDBJ databases">
        <title>Draft Genome Sequences of 11 Lactococcus lactis subspecies cremoris strains.</title>
        <authorList>
            <person name="Wels M."/>
            <person name="Backus L."/>
            <person name="Boekhorst J."/>
            <person name="Dijkstra A."/>
            <person name="Beerthuizen M."/>
            <person name="Kelly W."/>
            <person name="Siezen R."/>
            <person name="Bachmann H."/>
            <person name="Van Hijum S."/>
        </authorList>
    </citation>
    <scope>NUCLEOTIDE SEQUENCE [LARGE SCALE GENOMIC DNA]</scope>
    <source>
        <strain evidence="2">LMG8520</strain>
    </source>
</reference>